<evidence type="ECO:0000313" key="1">
    <source>
        <dbReference type="EMBL" id="JAD58824.1"/>
    </source>
</evidence>
<accession>A0A0A9B484</accession>
<dbReference type="EMBL" id="GBRH01239071">
    <property type="protein sequence ID" value="JAD58824.1"/>
    <property type="molecule type" value="Transcribed_RNA"/>
</dbReference>
<organism evidence="1">
    <name type="scientific">Arundo donax</name>
    <name type="common">Giant reed</name>
    <name type="synonym">Donax arundinaceus</name>
    <dbReference type="NCBI Taxonomy" id="35708"/>
    <lineage>
        <taxon>Eukaryota</taxon>
        <taxon>Viridiplantae</taxon>
        <taxon>Streptophyta</taxon>
        <taxon>Embryophyta</taxon>
        <taxon>Tracheophyta</taxon>
        <taxon>Spermatophyta</taxon>
        <taxon>Magnoliopsida</taxon>
        <taxon>Liliopsida</taxon>
        <taxon>Poales</taxon>
        <taxon>Poaceae</taxon>
        <taxon>PACMAD clade</taxon>
        <taxon>Arundinoideae</taxon>
        <taxon>Arundineae</taxon>
        <taxon>Arundo</taxon>
    </lineage>
</organism>
<name>A0A0A9B484_ARUDO</name>
<reference evidence="1" key="1">
    <citation type="submission" date="2014-09" db="EMBL/GenBank/DDBJ databases">
        <authorList>
            <person name="Magalhaes I.L.F."/>
            <person name="Oliveira U."/>
            <person name="Santos F.R."/>
            <person name="Vidigal T.H.D.A."/>
            <person name="Brescovit A.D."/>
            <person name="Santos A.J."/>
        </authorList>
    </citation>
    <scope>NUCLEOTIDE SEQUENCE</scope>
    <source>
        <tissue evidence="1">Shoot tissue taken approximately 20 cm above the soil surface</tissue>
    </source>
</reference>
<reference evidence="1" key="2">
    <citation type="journal article" date="2015" name="Data Brief">
        <title>Shoot transcriptome of the giant reed, Arundo donax.</title>
        <authorList>
            <person name="Barrero R.A."/>
            <person name="Guerrero F.D."/>
            <person name="Moolhuijzen P."/>
            <person name="Goolsby J.A."/>
            <person name="Tidwell J."/>
            <person name="Bellgard S.E."/>
            <person name="Bellgard M.I."/>
        </authorList>
    </citation>
    <scope>NUCLEOTIDE SEQUENCE</scope>
    <source>
        <tissue evidence="1">Shoot tissue taken approximately 20 cm above the soil surface</tissue>
    </source>
</reference>
<sequence>MYPFWKFETVVKLNRKLPIVK</sequence>
<protein>
    <submittedName>
        <fullName evidence="1">Uncharacterized protein</fullName>
    </submittedName>
</protein>
<proteinExistence type="predicted"/>
<dbReference type="AlphaFoldDB" id="A0A0A9B484"/>